<protein>
    <submittedName>
        <fullName evidence="1">Uncharacterized protein</fullName>
    </submittedName>
</protein>
<dbReference type="AlphaFoldDB" id="A0AAV5WL27"/>
<name>A0AAV5WL27_9BILA</name>
<reference evidence="1" key="1">
    <citation type="submission" date="2023-10" db="EMBL/GenBank/DDBJ databases">
        <title>Genome assembly of Pristionchus species.</title>
        <authorList>
            <person name="Yoshida K."/>
            <person name="Sommer R.J."/>
        </authorList>
    </citation>
    <scope>NUCLEOTIDE SEQUENCE</scope>
    <source>
        <strain evidence="1">RS5133</strain>
    </source>
</reference>
<evidence type="ECO:0000313" key="2">
    <source>
        <dbReference type="Proteomes" id="UP001432322"/>
    </source>
</evidence>
<dbReference type="Proteomes" id="UP001432322">
    <property type="component" value="Unassembled WGS sequence"/>
</dbReference>
<feature type="non-terminal residue" evidence="1">
    <location>
        <position position="1"/>
    </location>
</feature>
<comment type="caution">
    <text evidence="1">The sequence shown here is derived from an EMBL/GenBank/DDBJ whole genome shotgun (WGS) entry which is preliminary data.</text>
</comment>
<organism evidence="1 2">
    <name type="scientific">Pristionchus fissidentatus</name>
    <dbReference type="NCBI Taxonomy" id="1538716"/>
    <lineage>
        <taxon>Eukaryota</taxon>
        <taxon>Metazoa</taxon>
        <taxon>Ecdysozoa</taxon>
        <taxon>Nematoda</taxon>
        <taxon>Chromadorea</taxon>
        <taxon>Rhabditida</taxon>
        <taxon>Rhabditina</taxon>
        <taxon>Diplogasteromorpha</taxon>
        <taxon>Diplogasteroidea</taxon>
        <taxon>Neodiplogasteridae</taxon>
        <taxon>Pristionchus</taxon>
    </lineage>
</organism>
<proteinExistence type="predicted"/>
<keyword evidence="2" id="KW-1185">Reference proteome</keyword>
<gene>
    <name evidence="1" type="ORF">PFISCL1PPCAC_23430</name>
</gene>
<evidence type="ECO:0000313" key="1">
    <source>
        <dbReference type="EMBL" id="GMT32133.1"/>
    </source>
</evidence>
<accession>A0AAV5WL27</accession>
<sequence>SILSFNMPETSRITAPLSVFSITAVSSITSTTSSSILSDNTSQESGITALPLFSITTVPS</sequence>
<dbReference type="EMBL" id="BTSY01000006">
    <property type="protein sequence ID" value="GMT32133.1"/>
    <property type="molecule type" value="Genomic_DNA"/>
</dbReference>